<evidence type="ECO:0000313" key="5">
    <source>
        <dbReference type="EMBL" id="CCM62743.1"/>
    </source>
</evidence>
<organism evidence="5 6">
    <name type="scientific">Candidatus Neomicrothrix parvicella RN1</name>
    <dbReference type="NCBI Taxonomy" id="1229780"/>
    <lineage>
        <taxon>Bacteria</taxon>
        <taxon>Bacillati</taxon>
        <taxon>Actinomycetota</taxon>
        <taxon>Acidimicrobiia</taxon>
        <taxon>Acidimicrobiales</taxon>
        <taxon>Microthrixaceae</taxon>
        <taxon>Candidatus Neomicrothrix</taxon>
    </lineage>
</organism>
<dbReference type="EMBL" id="CANL01000005">
    <property type="protein sequence ID" value="CCM62743.1"/>
    <property type="molecule type" value="Genomic_DNA"/>
</dbReference>
<dbReference type="GO" id="GO:0006654">
    <property type="term" value="P:phosphatidic acid biosynthetic process"/>
    <property type="evidence" value="ECO:0007669"/>
    <property type="project" value="TreeGrafter"/>
</dbReference>
<name>R4YX67_9ACTN</name>
<dbReference type="Pfam" id="PF01553">
    <property type="entry name" value="Acyltransferase"/>
    <property type="match status" value="1"/>
</dbReference>
<dbReference type="InterPro" id="IPR002123">
    <property type="entry name" value="Plipid/glycerol_acylTrfase"/>
</dbReference>
<evidence type="ECO:0000256" key="2">
    <source>
        <dbReference type="ARBA" id="ARBA00023315"/>
    </source>
</evidence>
<dbReference type="PANTHER" id="PTHR10434:SF9">
    <property type="entry name" value="PHOSPHOLIPID_GLYCEROL ACYLTRANSFERASE DOMAIN-CONTAINING PROTEIN"/>
    <property type="match status" value="1"/>
</dbReference>
<gene>
    <name evidence="5" type="ORF">BN381_130301</name>
</gene>
<dbReference type="STRING" id="1229780.BN381_130301"/>
<dbReference type="HOGENOM" id="CLU_099447_0_0_11"/>
<keyword evidence="1 5" id="KW-0808">Transferase</keyword>
<dbReference type="EC" id="2.3.1.-" evidence="5"/>
<dbReference type="SMART" id="SM00563">
    <property type="entry name" value="PlsC"/>
    <property type="match status" value="1"/>
</dbReference>
<keyword evidence="6" id="KW-1185">Reference proteome</keyword>
<comment type="caution">
    <text evidence="5">The sequence shown here is derived from an EMBL/GenBank/DDBJ whole genome shotgun (WGS) entry which is preliminary data.</text>
</comment>
<evidence type="ECO:0000313" key="6">
    <source>
        <dbReference type="Proteomes" id="UP000018291"/>
    </source>
</evidence>
<dbReference type="eggNOG" id="COG0204">
    <property type="taxonomic scope" value="Bacteria"/>
</dbReference>
<accession>R4YX67</accession>
<dbReference type="RefSeq" id="WP_012224404.1">
    <property type="nucleotide sequence ID" value="NZ_HG422565.1"/>
</dbReference>
<reference evidence="5 6" key="1">
    <citation type="journal article" date="2013" name="ISME J.">
        <title>Metabolic model for the filamentous 'Candidatus Microthrix parvicella' based on genomic and metagenomic analyses.</title>
        <authorList>
            <person name="Jon McIlroy S."/>
            <person name="Kristiansen R."/>
            <person name="Albertsen M."/>
            <person name="Michael Karst S."/>
            <person name="Rossetti S."/>
            <person name="Lund Nielsen J."/>
            <person name="Tandoi V."/>
            <person name="James Seviour R."/>
            <person name="Nielsen P.H."/>
        </authorList>
    </citation>
    <scope>NUCLEOTIDE SEQUENCE [LARGE SCALE GENOMIC DNA]</scope>
    <source>
        <strain evidence="5 6">RN1</strain>
    </source>
</reference>
<protein>
    <submittedName>
        <fullName evidence="5">Putative acyltransferase</fullName>
        <ecNumber evidence="5">2.3.1.-</ecNumber>
    </submittedName>
</protein>
<evidence type="ECO:0000256" key="3">
    <source>
        <dbReference type="SAM" id="MobiDB-lite"/>
    </source>
</evidence>
<dbReference type="Proteomes" id="UP000018291">
    <property type="component" value="Unassembled WGS sequence"/>
</dbReference>
<dbReference type="AlphaFoldDB" id="R4YX67"/>
<feature type="region of interest" description="Disordered" evidence="3">
    <location>
        <begin position="171"/>
        <end position="191"/>
    </location>
</feature>
<dbReference type="PANTHER" id="PTHR10434">
    <property type="entry name" value="1-ACYL-SN-GLYCEROL-3-PHOSPHATE ACYLTRANSFERASE"/>
    <property type="match status" value="1"/>
</dbReference>
<evidence type="ECO:0000259" key="4">
    <source>
        <dbReference type="SMART" id="SM00563"/>
    </source>
</evidence>
<proteinExistence type="predicted"/>
<keyword evidence="2 5" id="KW-0012">Acyltransferase</keyword>
<dbReference type="GO" id="GO:0003841">
    <property type="term" value="F:1-acylglycerol-3-phosphate O-acyltransferase activity"/>
    <property type="evidence" value="ECO:0007669"/>
    <property type="project" value="TreeGrafter"/>
</dbReference>
<dbReference type="SUPFAM" id="SSF69593">
    <property type="entry name" value="Glycerol-3-phosphate (1)-acyltransferase"/>
    <property type="match status" value="1"/>
</dbReference>
<feature type="domain" description="Phospholipid/glycerol acyltransferase" evidence="4">
    <location>
        <begin position="28"/>
        <end position="140"/>
    </location>
</feature>
<sequence length="191" mass="21170">MKKTVARLALTLGRYKVVNRPPAEPVMLLIAAPHTSNWDFILMLCMAWASDLSPRWLGKREMFDGLLGPLFRRLGGVSVDRNNPGSLVDDLVAEARSTSSLALVIPVEGTRERGEYWKSGFYRIALDAEMPIVPSYLDGPTRTGGFGPTVIPSGDVSADMDRFRDFYADKRGVKPENKTTPRLREEDSAIA</sequence>
<evidence type="ECO:0000256" key="1">
    <source>
        <dbReference type="ARBA" id="ARBA00022679"/>
    </source>
</evidence>